<dbReference type="Proteomes" id="UP000278351">
    <property type="component" value="Unassembled WGS sequence"/>
</dbReference>
<comment type="caution">
    <text evidence="1">The sequence shown here is derived from an EMBL/GenBank/DDBJ whole genome shotgun (WGS) entry which is preliminary data.</text>
</comment>
<evidence type="ECO:0008006" key="3">
    <source>
        <dbReference type="Google" id="ProtNLM"/>
    </source>
</evidence>
<gene>
    <name evidence="1" type="ORF">EGT74_16945</name>
</gene>
<proteinExistence type="predicted"/>
<keyword evidence="2" id="KW-1185">Reference proteome</keyword>
<dbReference type="EMBL" id="RPDH01000002">
    <property type="protein sequence ID" value="RPE08721.1"/>
    <property type="molecule type" value="Genomic_DNA"/>
</dbReference>
<dbReference type="RefSeq" id="WP_123847717.1">
    <property type="nucleotide sequence ID" value="NZ_RPDH01000002.1"/>
</dbReference>
<dbReference type="OrthoDB" id="643390at2"/>
<evidence type="ECO:0000313" key="1">
    <source>
        <dbReference type="EMBL" id="RPE08721.1"/>
    </source>
</evidence>
<name>A0A3N4PUK3_9BACT</name>
<organism evidence="1 2">
    <name type="scientific">Chitinophaga lutea</name>
    <dbReference type="NCBI Taxonomy" id="2488634"/>
    <lineage>
        <taxon>Bacteria</taxon>
        <taxon>Pseudomonadati</taxon>
        <taxon>Bacteroidota</taxon>
        <taxon>Chitinophagia</taxon>
        <taxon>Chitinophagales</taxon>
        <taxon>Chitinophagaceae</taxon>
        <taxon>Chitinophaga</taxon>
    </lineage>
</organism>
<evidence type="ECO:0000313" key="2">
    <source>
        <dbReference type="Proteomes" id="UP000278351"/>
    </source>
</evidence>
<reference evidence="1 2" key="1">
    <citation type="submission" date="2018-11" db="EMBL/GenBank/DDBJ databases">
        <title>Chitinophaga lutea sp.nov., isolate from arsenic contaminated soil.</title>
        <authorList>
            <person name="Zong Y."/>
        </authorList>
    </citation>
    <scope>NUCLEOTIDE SEQUENCE [LARGE SCALE GENOMIC DNA]</scope>
    <source>
        <strain evidence="1 2">ZY74</strain>
    </source>
</reference>
<sequence length="350" mass="38583">MSFRQIPLAIKKEIRPNLEIAAVIPVENGNILLKYEGSPMLSKLDEQLEVLWTKDFGLRSKNYVYADVSAHPNGTLYGITESDNFRLMTPSGGTLFTYEHDDWPPFMGANCFFAGRWVLFIIPTPTGDKLLQLDLETLGIAARYDLEGDQEYRYTFTATPDPGIIFIDAAAGQDDAHLFIITIQKDGRLDIAEATQCLDRIVGNFSPDGQSFVMAPHYDEGIEIYSFPAITRIAGLPQETLFAGRNEYPCEDEDTIDYTVLFLNDQLLISLTRFGRLLLIDRATMACTGELLLEGNEIIAYDQGGKPVTGDADILDYSGEVGDVIVVPAGLLAVHSSGSLRLYGMEGIGG</sequence>
<dbReference type="AlphaFoldDB" id="A0A3N4PUK3"/>
<accession>A0A3N4PUK3</accession>
<protein>
    <recommendedName>
        <fullName evidence="3">WD40 repeat domain-containing protein</fullName>
    </recommendedName>
</protein>